<organism evidence="22 23">
    <name type="scientific">Myotis brandtii</name>
    <name type="common">Brandt's bat</name>
    <dbReference type="NCBI Taxonomy" id="109478"/>
    <lineage>
        <taxon>Eukaryota</taxon>
        <taxon>Metazoa</taxon>
        <taxon>Chordata</taxon>
        <taxon>Craniata</taxon>
        <taxon>Vertebrata</taxon>
        <taxon>Euteleostomi</taxon>
        <taxon>Mammalia</taxon>
        <taxon>Eutheria</taxon>
        <taxon>Laurasiatheria</taxon>
        <taxon>Chiroptera</taxon>
        <taxon>Yangochiroptera</taxon>
        <taxon>Vespertilionidae</taxon>
        <taxon>Myotis</taxon>
    </lineage>
</organism>
<keyword evidence="3" id="KW-0813">Transport</keyword>
<feature type="transmembrane region" description="Helical" evidence="21">
    <location>
        <begin position="149"/>
        <end position="169"/>
    </location>
</feature>
<evidence type="ECO:0000256" key="8">
    <source>
        <dbReference type="ARBA" id="ARBA00022989"/>
    </source>
</evidence>
<evidence type="ECO:0000256" key="19">
    <source>
        <dbReference type="ARBA" id="ARBA00093193"/>
    </source>
</evidence>
<dbReference type="Gene3D" id="1.20.1740.10">
    <property type="entry name" value="Amino acid/polyamine transporter I"/>
    <property type="match status" value="1"/>
</dbReference>
<keyword evidence="9 21" id="KW-0472">Membrane</keyword>
<evidence type="ECO:0000256" key="1">
    <source>
        <dbReference type="ARBA" id="ARBA00004424"/>
    </source>
</evidence>
<gene>
    <name evidence="22" type="ORF">D623_10031283</name>
</gene>
<dbReference type="Proteomes" id="UP000052978">
    <property type="component" value="Unassembled WGS sequence"/>
</dbReference>
<evidence type="ECO:0000256" key="9">
    <source>
        <dbReference type="ARBA" id="ARBA00023136"/>
    </source>
</evidence>
<evidence type="ECO:0000256" key="14">
    <source>
        <dbReference type="ARBA" id="ARBA00052179"/>
    </source>
</evidence>
<dbReference type="InterPro" id="IPR050598">
    <property type="entry name" value="AminoAcid_Transporter"/>
</dbReference>
<evidence type="ECO:0000256" key="2">
    <source>
        <dbReference type="ARBA" id="ARBA00009523"/>
    </source>
</evidence>
<comment type="catalytic activity">
    <reaction evidence="15">
        <text>L-leucine(out) + L-arginine(in) = L-leucine(in) + L-arginine(out)</text>
        <dbReference type="Rhea" id="RHEA:71059"/>
        <dbReference type="ChEBI" id="CHEBI:32682"/>
        <dbReference type="ChEBI" id="CHEBI:57427"/>
    </reaction>
    <physiologicalReaction direction="left-to-right" evidence="15">
        <dbReference type="Rhea" id="RHEA:71060"/>
    </physiologicalReaction>
</comment>
<comment type="catalytic activity">
    <reaction evidence="14">
        <text>L-cysteine(out) + L-arginine(in) = L-cysteine(in) + L-arginine(out)</text>
        <dbReference type="Rhea" id="RHEA:71071"/>
        <dbReference type="ChEBI" id="CHEBI:32682"/>
        <dbReference type="ChEBI" id="CHEBI:35235"/>
    </reaction>
    <physiologicalReaction direction="left-to-right" evidence="14">
        <dbReference type="Rhea" id="RHEA:71072"/>
    </physiologicalReaction>
</comment>
<evidence type="ECO:0000256" key="12">
    <source>
        <dbReference type="ARBA" id="ARBA00051814"/>
    </source>
</evidence>
<evidence type="ECO:0000256" key="6">
    <source>
        <dbReference type="ARBA" id="ARBA00022692"/>
    </source>
</evidence>
<evidence type="ECO:0000256" key="4">
    <source>
        <dbReference type="ARBA" id="ARBA00022475"/>
    </source>
</evidence>
<comment type="catalytic activity">
    <reaction evidence="12">
        <text>L-cystine(out) + L-arginine(in) = L-cystine(in) + L-arginine(out)</text>
        <dbReference type="Rhea" id="RHEA:71075"/>
        <dbReference type="ChEBI" id="CHEBI:32682"/>
        <dbReference type="ChEBI" id="CHEBI:35491"/>
    </reaction>
    <physiologicalReaction direction="left-to-right" evidence="12">
        <dbReference type="Rhea" id="RHEA:71076"/>
    </physiologicalReaction>
</comment>
<evidence type="ECO:0000256" key="11">
    <source>
        <dbReference type="ARBA" id="ARBA00051323"/>
    </source>
</evidence>
<evidence type="ECO:0000313" key="22">
    <source>
        <dbReference type="EMBL" id="EPQ13149.1"/>
    </source>
</evidence>
<name>S7N7P3_MYOBR</name>
<keyword evidence="8 21" id="KW-1133">Transmembrane helix</keyword>
<protein>
    <recommendedName>
        <fullName evidence="16">b(0,+)-type amino acid transporter 1</fullName>
    </recommendedName>
    <alternativeName>
        <fullName evidence="17">Glycoprotein-associated amino acid transporter b0,+AT1</fullName>
    </alternativeName>
    <alternativeName>
        <fullName evidence="18">Solute carrier family 7 member 9</fullName>
    </alternativeName>
</protein>
<evidence type="ECO:0000256" key="10">
    <source>
        <dbReference type="ARBA" id="ARBA00023157"/>
    </source>
</evidence>
<feature type="transmembrane region" description="Helical" evidence="21">
    <location>
        <begin position="254"/>
        <end position="279"/>
    </location>
</feature>
<comment type="catalytic activity">
    <reaction evidence="13">
        <text>L-histidine(out) + L-arginine(in) = L-histidine(in) + L-arginine(out)</text>
        <dbReference type="Rhea" id="RHEA:71063"/>
        <dbReference type="ChEBI" id="CHEBI:32682"/>
        <dbReference type="ChEBI" id="CHEBI:57595"/>
    </reaction>
    <physiologicalReaction direction="left-to-right" evidence="13">
        <dbReference type="Rhea" id="RHEA:71064"/>
    </physiologicalReaction>
</comment>
<feature type="transmembrane region" description="Helical" evidence="21">
    <location>
        <begin position="65"/>
        <end position="89"/>
    </location>
</feature>
<evidence type="ECO:0000256" key="13">
    <source>
        <dbReference type="ARBA" id="ARBA00051835"/>
    </source>
</evidence>
<dbReference type="Pfam" id="PF13520">
    <property type="entry name" value="AA_permease_2"/>
    <property type="match status" value="1"/>
</dbReference>
<feature type="transmembrane region" description="Helical" evidence="21">
    <location>
        <begin position="181"/>
        <end position="200"/>
    </location>
</feature>
<keyword evidence="4" id="KW-1003">Cell membrane</keyword>
<comment type="subcellular location">
    <subcellularLocation>
        <location evidence="1">Apical cell membrane</location>
        <topology evidence="1">Multi-pass membrane protein</topology>
    </subcellularLocation>
</comment>
<evidence type="ECO:0000256" key="3">
    <source>
        <dbReference type="ARBA" id="ARBA00022448"/>
    </source>
</evidence>
<evidence type="ECO:0000256" key="7">
    <source>
        <dbReference type="ARBA" id="ARBA00022970"/>
    </source>
</evidence>
<dbReference type="eggNOG" id="KOG1287">
    <property type="taxonomic scope" value="Eukaryota"/>
</dbReference>
<reference evidence="22 23" key="1">
    <citation type="journal article" date="2013" name="Nat. Commun.">
        <title>Genome analysis reveals insights into physiology and longevity of the Brandt's bat Myotis brandtii.</title>
        <authorList>
            <person name="Seim I."/>
            <person name="Fang X."/>
            <person name="Xiong Z."/>
            <person name="Lobanov A.V."/>
            <person name="Huang Z."/>
            <person name="Ma S."/>
            <person name="Feng Y."/>
            <person name="Turanov A.A."/>
            <person name="Zhu Y."/>
            <person name="Lenz T.L."/>
            <person name="Gerashchenko M.V."/>
            <person name="Fan D."/>
            <person name="Hee Yim S."/>
            <person name="Yao X."/>
            <person name="Jordan D."/>
            <person name="Xiong Y."/>
            <person name="Ma Y."/>
            <person name="Lyapunov A.N."/>
            <person name="Chen G."/>
            <person name="Kulakova O.I."/>
            <person name="Sun Y."/>
            <person name="Lee S.G."/>
            <person name="Bronson R.T."/>
            <person name="Moskalev A.A."/>
            <person name="Sunyaev S.R."/>
            <person name="Zhang G."/>
            <person name="Krogh A."/>
            <person name="Wang J."/>
            <person name="Gladyshev V.N."/>
        </authorList>
    </citation>
    <scope>NUCLEOTIDE SEQUENCE [LARGE SCALE GENOMIC DNA]</scope>
</reference>
<comment type="catalytic activity">
    <reaction evidence="11">
        <text>L-lysine(out) + L-arginine(in) = L-lysine(in) + L-arginine(out)</text>
        <dbReference type="Rhea" id="RHEA:70827"/>
        <dbReference type="ChEBI" id="CHEBI:32551"/>
        <dbReference type="ChEBI" id="CHEBI:32682"/>
    </reaction>
    <physiologicalReaction direction="left-to-right" evidence="11">
        <dbReference type="Rhea" id="RHEA:70828"/>
    </physiologicalReaction>
</comment>
<feature type="transmembrane region" description="Helical" evidence="21">
    <location>
        <begin position="385"/>
        <end position="404"/>
    </location>
</feature>
<keyword evidence="6 21" id="KW-0812">Transmembrane</keyword>
<keyword evidence="10" id="KW-1015">Disulfide bond</keyword>
<evidence type="ECO:0000256" key="16">
    <source>
        <dbReference type="ARBA" id="ARBA00074336"/>
    </source>
</evidence>
<dbReference type="InterPro" id="IPR002293">
    <property type="entry name" value="AA/rel_permease1"/>
</dbReference>
<dbReference type="FunFam" id="1.20.1740.10:FF:000015">
    <property type="entry name" value="B(0,+)-type amino acid transporter 1"/>
    <property type="match status" value="1"/>
</dbReference>
<proteinExistence type="inferred from homology"/>
<evidence type="ECO:0000256" key="20">
    <source>
        <dbReference type="SAM" id="MobiDB-lite"/>
    </source>
</evidence>
<evidence type="ECO:0000313" key="23">
    <source>
        <dbReference type="Proteomes" id="UP000052978"/>
    </source>
</evidence>
<dbReference type="AlphaFoldDB" id="S7N7P3"/>
<evidence type="ECO:0000256" key="17">
    <source>
        <dbReference type="ARBA" id="ARBA00079910"/>
    </source>
</evidence>
<comment type="similarity">
    <text evidence="2">Belongs to the amino acid-polyamine-organocation (APC) superfamily.</text>
</comment>
<evidence type="ECO:0000256" key="18">
    <source>
        <dbReference type="ARBA" id="ARBA00083296"/>
    </source>
</evidence>
<keyword evidence="7" id="KW-0029">Amino-acid transport</keyword>
<evidence type="ECO:0000256" key="15">
    <source>
        <dbReference type="ARBA" id="ARBA00052732"/>
    </source>
</evidence>
<sequence>MERSRERDGGEGVAGQERGAGRLRLRREIGLWSGVSLIVGSMVGSGIFMSPQGILVYMGSPGASLLVWAACGLLATLSALCFAELGALVPESGGEYAYILHTFGSLPAFLVIYTFVLVSRPASIAAISLSFAEYAVAPFYPGCSSLPQAVIKSMAVACILLLLVVNGWSSKLATQLNDVCTAAKVFSLLVIVVGGVVVLGQGRGRTEALLAAFHNTTQQTGRISMAFYQGLWSFDGWNTLNYVLEELKNPQQNLVWALMIAIPLVTGLYILVNISYLLVLSPNEILSTDAVAVSWGNQVLGAWAWLVPLAVALSTFGSAHGTFFSGSRVCYVAAREGHMPGLLSMVHTRRLTPTPALVFTTAVTLVLVISGNFSNIVNFFRQVPTIVPVVVLLASLYLVLAPIIDHPQIEFLYIFLFLLSGFLVYFPFVYFQHQPKCLQTATLHLQLLLEESQADEPDVIVAYFGNCTEDSGDNLSGPTTRWEFAKKEGLFEWDGGVNAPQNAASRHRSPRARGLQAASSRAGPAAEKLR</sequence>
<evidence type="ECO:0000256" key="5">
    <source>
        <dbReference type="ARBA" id="ARBA00022553"/>
    </source>
</evidence>
<evidence type="ECO:0000256" key="21">
    <source>
        <dbReference type="SAM" id="Phobius"/>
    </source>
</evidence>
<keyword evidence="23" id="KW-1185">Reference proteome</keyword>
<dbReference type="PANTHER" id="PTHR11785:SF340">
    <property type="entry name" value="AROMATIC-PREFERRING AMINO ACID TRANSPORTER"/>
    <property type="match status" value="1"/>
</dbReference>
<dbReference type="PANTHER" id="PTHR11785">
    <property type="entry name" value="AMINO ACID TRANSPORTER"/>
    <property type="match status" value="1"/>
</dbReference>
<feature type="region of interest" description="Disordered" evidence="20">
    <location>
        <begin position="495"/>
        <end position="530"/>
    </location>
</feature>
<feature type="transmembrane region" description="Helical" evidence="21">
    <location>
        <begin position="354"/>
        <end position="373"/>
    </location>
</feature>
<dbReference type="GO" id="GO:0016324">
    <property type="term" value="C:apical plasma membrane"/>
    <property type="evidence" value="ECO:0007669"/>
    <property type="project" value="UniProtKB-SubCell"/>
</dbReference>
<dbReference type="EMBL" id="KE163671">
    <property type="protein sequence ID" value="EPQ13149.1"/>
    <property type="molecule type" value="Genomic_DNA"/>
</dbReference>
<keyword evidence="5" id="KW-0597">Phosphoprotein</keyword>
<feature type="transmembrane region" description="Helical" evidence="21">
    <location>
        <begin position="411"/>
        <end position="431"/>
    </location>
</feature>
<comment type="catalytic activity">
    <reaction evidence="19">
        <text>L-phenylalanine(out) + L-arginine(in) = L-phenylalanine(in) + L-arginine(out)</text>
        <dbReference type="Rhea" id="RHEA:71067"/>
        <dbReference type="ChEBI" id="CHEBI:32682"/>
        <dbReference type="ChEBI" id="CHEBI:58095"/>
    </reaction>
    <physiologicalReaction direction="left-to-right" evidence="19">
        <dbReference type="Rhea" id="RHEA:71068"/>
    </physiologicalReaction>
</comment>
<feature type="transmembrane region" description="Helical" evidence="21">
    <location>
        <begin position="29"/>
        <end position="50"/>
    </location>
</feature>
<accession>S7N7P3</accession>
<feature type="transmembrane region" description="Helical" evidence="21">
    <location>
        <begin position="299"/>
        <end position="319"/>
    </location>
</feature>
<dbReference type="GO" id="GO:0015179">
    <property type="term" value="F:L-amino acid transmembrane transporter activity"/>
    <property type="evidence" value="ECO:0007669"/>
    <property type="project" value="TreeGrafter"/>
</dbReference>